<dbReference type="InterPro" id="IPR027417">
    <property type="entry name" value="P-loop_NTPase"/>
</dbReference>
<dbReference type="PANTHER" id="PTHR43581">
    <property type="entry name" value="ATP/GTP PHOSPHATASE"/>
    <property type="match status" value="1"/>
</dbReference>
<proteinExistence type="predicted"/>
<dbReference type="InterPro" id="IPR051396">
    <property type="entry name" value="Bact_Antivir_Def_Nuclease"/>
</dbReference>
<dbReference type="Gene3D" id="3.40.50.300">
    <property type="entry name" value="P-loop containing nucleotide triphosphate hydrolases"/>
    <property type="match status" value="1"/>
</dbReference>
<dbReference type="SUPFAM" id="SSF52540">
    <property type="entry name" value="P-loop containing nucleoside triphosphate hydrolases"/>
    <property type="match status" value="1"/>
</dbReference>
<evidence type="ECO:0000313" key="3">
    <source>
        <dbReference type="Proteomes" id="UP001165296"/>
    </source>
</evidence>
<reference evidence="2" key="1">
    <citation type="submission" date="2021-10" db="EMBL/GenBank/DDBJ databases">
        <authorList>
            <person name="Dean J.D."/>
            <person name="Kim M.K."/>
            <person name="Newey C.N."/>
            <person name="Stoker T.S."/>
            <person name="Thompson D.W."/>
            <person name="Grose J.H."/>
        </authorList>
    </citation>
    <scope>NUCLEOTIDE SEQUENCE</scope>
    <source>
        <strain evidence="2">BT178</strain>
    </source>
</reference>
<dbReference type="GO" id="GO:0005524">
    <property type="term" value="F:ATP binding"/>
    <property type="evidence" value="ECO:0007669"/>
    <property type="project" value="UniProtKB-KW"/>
</dbReference>
<evidence type="ECO:0000259" key="1">
    <source>
        <dbReference type="SMART" id="SM00382"/>
    </source>
</evidence>
<name>A0ABS8AZ76_9BACT</name>
<keyword evidence="3" id="KW-1185">Reference proteome</keyword>
<gene>
    <name evidence="2" type="ORF">LGH74_24225</name>
</gene>
<accession>A0ABS8AZ76</accession>
<keyword evidence="2" id="KW-0547">Nucleotide-binding</keyword>
<dbReference type="Pfam" id="PF13304">
    <property type="entry name" value="AAA_21"/>
    <property type="match status" value="1"/>
</dbReference>
<dbReference type="SMART" id="SM00382">
    <property type="entry name" value="AAA"/>
    <property type="match status" value="1"/>
</dbReference>
<dbReference type="PANTHER" id="PTHR43581:SF4">
    <property type="entry name" value="ATP_GTP PHOSPHATASE"/>
    <property type="match status" value="1"/>
</dbReference>
<comment type="caution">
    <text evidence="2">The sequence shown here is derived from an EMBL/GenBank/DDBJ whole genome shotgun (WGS) entry which is preliminary data.</text>
</comment>
<dbReference type="RefSeq" id="WP_226180667.1">
    <property type="nucleotide sequence ID" value="NZ_JAJADR010000015.1"/>
</dbReference>
<protein>
    <submittedName>
        <fullName evidence="2">ATP-binding protein</fullName>
    </submittedName>
</protein>
<feature type="domain" description="AAA+ ATPase" evidence="1">
    <location>
        <begin position="193"/>
        <end position="438"/>
    </location>
</feature>
<evidence type="ECO:0000313" key="2">
    <source>
        <dbReference type="EMBL" id="MCB2411116.1"/>
    </source>
</evidence>
<dbReference type="Proteomes" id="UP001165296">
    <property type="component" value="Unassembled WGS sequence"/>
</dbReference>
<dbReference type="InterPro" id="IPR003593">
    <property type="entry name" value="AAA+_ATPase"/>
</dbReference>
<sequence>MHTFLAMRFTIHASWQLPKPAGREGDALLVPGTWNDYGFVTSFVLLLYQPQGWQEIGGLKIGQQDMAGKGATPQLDNDFLALPIDCFSLGQGDEYYTQLQKLGPSLRQRMLIALRDIAYDLDLLAEVADLPVTRKSLLRDFSLSEVRGQLHRVSKGGARLTPYRFASRLTAPLGGSVEPAQLTFDVEPEAQPPTNIHVLIGRNGVGKTHLLHGLAQQLLAVPRRRSGFGISVPSPSGQEATDFANLVAVTFSAFDPFIPFLKPPHQRRPLPYAYVGLRRDRTNGPGRGSPKSDRMLAREFAQSLEACTGETRRLRWLQALTTLEADPGFREAAARELLPATEEAIFSRRAEKWYGRLSSGHKLVVLSITRLVEVVEERTLVLLDEPEAHLHPPLLAAFVRALSDLLVDRNGVAIIATHSPVVLQEVPRSCVWKLRRAGNSLIAERPTLETFGENVGILTREVFGLEVTETGYHQLLRRAVAEQGNYQGVLNYFDGALGAEARALVQALLAGRQQF</sequence>
<dbReference type="EMBL" id="JAJADR010000015">
    <property type="protein sequence ID" value="MCB2411116.1"/>
    <property type="molecule type" value="Genomic_DNA"/>
</dbReference>
<organism evidence="2 3">
    <name type="scientific">Hymenobacter lucidus</name>
    <dbReference type="NCBI Taxonomy" id="2880930"/>
    <lineage>
        <taxon>Bacteria</taxon>
        <taxon>Pseudomonadati</taxon>
        <taxon>Bacteroidota</taxon>
        <taxon>Cytophagia</taxon>
        <taxon>Cytophagales</taxon>
        <taxon>Hymenobacteraceae</taxon>
        <taxon>Hymenobacter</taxon>
    </lineage>
</organism>
<keyword evidence="2" id="KW-0067">ATP-binding</keyword>
<dbReference type="InterPro" id="IPR003959">
    <property type="entry name" value="ATPase_AAA_core"/>
</dbReference>